<dbReference type="GO" id="GO:0016020">
    <property type="term" value="C:membrane"/>
    <property type="evidence" value="ECO:0007669"/>
    <property type="project" value="InterPro"/>
</dbReference>
<dbReference type="Gene3D" id="3.20.20.80">
    <property type="entry name" value="Glycosidases"/>
    <property type="match status" value="1"/>
</dbReference>
<reference evidence="2 3" key="1">
    <citation type="submission" date="2023-10" db="EMBL/GenBank/DDBJ databases">
        <title>Genomes of two closely related lineages of the louse Polyplax serrata with different host specificities.</title>
        <authorList>
            <person name="Martinu J."/>
            <person name="Tarabai H."/>
            <person name="Stefka J."/>
            <person name="Hypsa V."/>
        </authorList>
    </citation>
    <scope>NUCLEOTIDE SEQUENCE [LARGE SCALE GENOMIC DNA]</scope>
    <source>
        <strain evidence="2">HR10_N</strain>
    </source>
</reference>
<accession>A0AAN8XNS6</accession>
<protein>
    <recommendedName>
        <fullName evidence="4">Heparanase</fullName>
    </recommendedName>
</protein>
<organism evidence="2 3">
    <name type="scientific">Polyplax serrata</name>
    <name type="common">Common mouse louse</name>
    <dbReference type="NCBI Taxonomy" id="468196"/>
    <lineage>
        <taxon>Eukaryota</taxon>
        <taxon>Metazoa</taxon>
        <taxon>Ecdysozoa</taxon>
        <taxon>Arthropoda</taxon>
        <taxon>Hexapoda</taxon>
        <taxon>Insecta</taxon>
        <taxon>Pterygota</taxon>
        <taxon>Neoptera</taxon>
        <taxon>Paraneoptera</taxon>
        <taxon>Psocodea</taxon>
        <taxon>Troctomorpha</taxon>
        <taxon>Phthiraptera</taxon>
        <taxon>Anoplura</taxon>
        <taxon>Polyplacidae</taxon>
        <taxon>Polyplax</taxon>
    </lineage>
</organism>
<dbReference type="InterPro" id="IPR017853">
    <property type="entry name" value="GH"/>
</dbReference>
<dbReference type="SUPFAM" id="SSF51445">
    <property type="entry name" value="(Trans)glycosidases"/>
    <property type="match status" value="1"/>
</dbReference>
<evidence type="ECO:0008006" key="4">
    <source>
        <dbReference type="Google" id="ProtNLM"/>
    </source>
</evidence>
<evidence type="ECO:0000256" key="1">
    <source>
        <dbReference type="ARBA" id="ARBA00009800"/>
    </source>
</evidence>
<evidence type="ECO:0000313" key="2">
    <source>
        <dbReference type="EMBL" id="KAK6644633.1"/>
    </source>
</evidence>
<comment type="caution">
    <text evidence="2">The sequence shown here is derived from an EMBL/GenBank/DDBJ whole genome shotgun (WGS) entry which is preliminary data.</text>
</comment>
<sequence>MYSQWERLEEMTKLLYPAYLRLGGTAADQTVFMINGTEPNCTNTIPLILTGSSWTKINNFAMNTKLNFIFDFNVLLRIGKKWNSSNAKSIIKYSQSKGFAMDFQLGNEPNSFIHVFNELIRPEQLAEDYKQLRKIMNSSTLYSTSKLIGPEVTKPKAMLLPSVTYLKQFLMATHDIDVVSWHQYYMQGKTATLNDFINPETFDELSSQIKHVSKVTKRYSKKPIWISETGSASGGGAPNLSDRFVASFLWLDKLGLAARMGISVVIRHGLMNGYYALIDSELMPSPDFWISFFYKNLVGPRVLEIVKRRDDVELDHLRYYVHCSASQIMGDEQIVVFALNISNKTENVIVSGFGMLYPIYSFTFTPENSSLTSKTVYLNGKKLEYDRQSIYDLLKNPAEVKFPLVLPGYSIAFWTFHGADNCLCDRA</sequence>
<gene>
    <name evidence="2" type="ORF">RUM43_000901</name>
</gene>
<dbReference type="PANTHER" id="PTHR46145">
    <property type="entry name" value="HEPARANASE"/>
    <property type="match status" value="1"/>
</dbReference>
<dbReference type="Pfam" id="PF03662">
    <property type="entry name" value="Glyco_hydro_79n"/>
    <property type="match status" value="1"/>
</dbReference>
<comment type="similarity">
    <text evidence="1">Belongs to the glycosyl hydrolase 79 family.</text>
</comment>
<dbReference type="GO" id="GO:0031012">
    <property type="term" value="C:extracellular matrix"/>
    <property type="evidence" value="ECO:0007669"/>
    <property type="project" value="TreeGrafter"/>
</dbReference>
<dbReference type="GO" id="GO:0016798">
    <property type="term" value="F:hydrolase activity, acting on glycosyl bonds"/>
    <property type="evidence" value="ECO:0007669"/>
    <property type="project" value="InterPro"/>
</dbReference>
<dbReference type="AlphaFoldDB" id="A0AAN8XNS6"/>
<proteinExistence type="inferred from homology"/>
<dbReference type="Proteomes" id="UP001372834">
    <property type="component" value="Unassembled WGS sequence"/>
</dbReference>
<dbReference type="InterPro" id="IPR005199">
    <property type="entry name" value="Glyco_hydro_79"/>
</dbReference>
<dbReference type="PANTHER" id="PTHR46145:SF4">
    <property type="entry name" value="HEPARANASE"/>
    <property type="match status" value="1"/>
</dbReference>
<evidence type="ECO:0000313" key="3">
    <source>
        <dbReference type="Proteomes" id="UP001372834"/>
    </source>
</evidence>
<dbReference type="GO" id="GO:0005615">
    <property type="term" value="C:extracellular space"/>
    <property type="evidence" value="ECO:0007669"/>
    <property type="project" value="TreeGrafter"/>
</dbReference>
<dbReference type="EMBL" id="JAWJWE010000001">
    <property type="protein sequence ID" value="KAK6644633.1"/>
    <property type="molecule type" value="Genomic_DNA"/>
</dbReference>
<name>A0AAN8XNS6_POLSC</name>